<evidence type="ECO:0000313" key="3">
    <source>
        <dbReference type="Proteomes" id="UP000281406"/>
    </source>
</evidence>
<feature type="compositionally biased region" description="Low complexity" evidence="1">
    <location>
        <begin position="71"/>
        <end position="83"/>
    </location>
</feature>
<dbReference type="EMBL" id="RJVU01019258">
    <property type="protein sequence ID" value="ROL50992.1"/>
    <property type="molecule type" value="Genomic_DNA"/>
</dbReference>
<dbReference type="Proteomes" id="UP000281406">
    <property type="component" value="Unassembled WGS sequence"/>
</dbReference>
<sequence>MNTVNVLFLNVPRQIKRFLPTFADTAFRTPLCLFEFGKRSAVPFRSITEPTNPQCSPESRVKTEPTWTNTSPSFPSAGAPAGPQWGTLSQHGDHSGYKGMHMAKARPRSRARSSGNIED</sequence>
<feature type="compositionally biased region" description="Polar residues" evidence="1">
    <location>
        <begin position="48"/>
        <end position="57"/>
    </location>
</feature>
<organism evidence="2 3">
    <name type="scientific">Anabarilius grahami</name>
    <name type="common">Kanglang fish</name>
    <name type="synonym">Barilius grahami</name>
    <dbReference type="NCBI Taxonomy" id="495550"/>
    <lineage>
        <taxon>Eukaryota</taxon>
        <taxon>Metazoa</taxon>
        <taxon>Chordata</taxon>
        <taxon>Craniata</taxon>
        <taxon>Vertebrata</taxon>
        <taxon>Euteleostomi</taxon>
        <taxon>Actinopterygii</taxon>
        <taxon>Neopterygii</taxon>
        <taxon>Teleostei</taxon>
        <taxon>Ostariophysi</taxon>
        <taxon>Cypriniformes</taxon>
        <taxon>Xenocyprididae</taxon>
        <taxon>Xenocypridinae</taxon>
        <taxon>Xenocypridinae incertae sedis</taxon>
        <taxon>Anabarilius</taxon>
    </lineage>
</organism>
<gene>
    <name evidence="2" type="ORF">DPX16_14523</name>
</gene>
<feature type="compositionally biased region" description="Basic residues" evidence="1">
    <location>
        <begin position="101"/>
        <end position="111"/>
    </location>
</feature>
<proteinExistence type="predicted"/>
<evidence type="ECO:0000313" key="2">
    <source>
        <dbReference type="EMBL" id="ROL50992.1"/>
    </source>
</evidence>
<comment type="caution">
    <text evidence="2">The sequence shown here is derived from an EMBL/GenBank/DDBJ whole genome shotgun (WGS) entry which is preliminary data.</text>
</comment>
<reference evidence="2 3" key="1">
    <citation type="submission" date="2018-10" db="EMBL/GenBank/DDBJ databases">
        <title>Genome assembly for a Yunnan-Guizhou Plateau 3E fish, Anabarilius grahami (Regan), and its evolutionary and genetic applications.</title>
        <authorList>
            <person name="Jiang W."/>
        </authorList>
    </citation>
    <scope>NUCLEOTIDE SEQUENCE [LARGE SCALE GENOMIC DNA]</scope>
    <source>
        <strain evidence="2">AG-KIZ</strain>
        <tissue evidence="2">Muscle</tissue>
    </source>
</reference>
<keyword evidence="3" id="KW-1185">Reference proteome</keyword>
<name>A0A3N0YY98_ANAGA</name>
<dbReference type="AlphaFoldDB" id="A0A3N0YY98"/>
<accession>A0A3N0YY98</accession>
<feature type="region of interest" description="Disordered" evidence="1">
    <location>
        <begin position="45"/>
        <end position="119"/>
    </location>
</feature>
<evidence type="ECO:0000256" key="1">
    <source>
        <dbReference type="SAM" id="MobiDB-lite"/>
    </source>
</evidence>
<protein>
    <submittedName>
        <fullName evidence="2">Uncharacterized protein</fullName>
    </submittedName>
</protein>